<dbReference type="Gene3D" id="3.40.50.300">
    <property type="entry name" value="P-loop containing nucleotide triphosphate hydrolases"/>
    <property type="match status" value="1"/>
</dbReference>
<feature type="region of interest" description="Disordered" evidence="5">
    <location>
        <begin position="45"/>
        <end position="65"/>
    </location>
</feature>
<dbReference type="InterPro" id="IPR047499">
    <property type="entry name" value="DD_AK7"/>
</dbReference>
<evidence type="ECO:0000313" key="7">
    <source>
        <dbReference type="Proteomes" id="UP000018468"/>
    </source>
</evidence>
<dbReference type="InterPro" id="IPR036291">
    <property type="entry name" value="NAD(P)-bd_dom_sf"/>
</dbReference>
<dbReference type="Pfam" id="PF05186">
    <property type="entry name" value="Dpy-30"/>
    <property type="match status" value="1"/>
</dbReference>
<reference evidence="7" key="1">
    <citation type="submission" date="2011-12" db="EMBL/GenBank/DDBJ databases">
        <title>The Draft Genome of Lepisosteus oculatus.</title>
        <authorList>
            <consortium name="The Broad Institute Genome Assembly &amp; Analysis Group"/>
            <consortium name="Computational R&amp;D Group"/>
            <consortium name="and Sequencing Platform"/>
            <person name="Di Palma F."/>
            <person name="Alfoldi J."/>
            <person name="Johnson J."/>
            <person name="Berlin A."/>
            <person name="Gnerre S."/>
            <person name="Jaffe D."/>
            <person name="MacCallum I."/>
            <person name="Young S."/>
            <person name="Walker B.J."/>
            <person name="Lander E.S."/>
            <person name="Lindblad-Toh K."/>
        </authorList>
    </citation>
    <scope>NUCLEOTIDE SEQUENCE [LARGE SCALE GENOMIC DNA]</scope>
</reference>
<sequence length="710" mass="81271">QSSMANEEKENIVRSKRVFINQIDTYTSKHIGKYLSNCAVGASLEEIEGEEEEEEEEKAAQDELPKPKEGTFQIVGTVSKPEEKKIGFAQEEYSISTREELLDRLMECDVVIYNISENADQVDEASWAISALHSELDNFSSPKMFILISTVMTWALSKPVDPDDPEIPFTEDDYRRRRPHPNFKDHISTEKLVIKLGKTKKSRLSTYVVASGLRYGMGEQIFHFFFKASWLGELPSIPVFGQGTNIIPTIHINDLAGVIQNVIDHKPKTHYLLAVDDSKNSLEDIVKTVSSVLGPGKTQRVPKEDAFLNRELMQADIDSLAVSLRMETVFLKENFNIRWVTETGLIENIEHIVKEYKQTRGLLPIKICILGPPAVGKSTVAEKICECYKLHHVKIKGVITEAIAKLEVQSRMEEGENEGEESGGGAQELLEALKENMEQNSGRLDDQYVIRLMKDKLKSKPCQNQGFVLDGFPKTYEQAKELFYGDEDEPEDAKSKIPPFDKKIIPEYVFSLDATDEFLKNRVLNLPESVVAGTHYTQDQFLRRLAAFREANVEDETVLNYFDELEIHPEHIHISSRDDAEYTAVIEQIEKVVGKPRNYGPTVEELEELERRNADERLRREAAEQAERERREAGEAADRMARWEEWNRRLEEVKQQEQEQLEAQAVPLRNYLMRNVMPTLTQGLLQCCRVKPDDPVDFLAEYLFKNNPQI</sequence>
<dbReference type="GO" id="GO:0004550">
    <property type="term" value="F:nucleoside diphosphate kinase activity"/>
    <property type="evidence" value="ECO:0000318"/>
    <property type="project" value="GO_Central"/>
</dbReference>
<dbReference type="InterPro" id="IPR007858">
    <property type="entry name" value="Dpy-30_motif"/>
</dbReference>
<dbReference type="AlphaFoldDB" id="W5MQ21"/>
<dbReference type="InterPro" id="IPR027417">
    <property type="entry name" value="P-loop_NTPase"/>
</dbReference>
<dbReference type="PRINTS" id="PR00094">
    <property type="entry name" value="ADENYLTKNASE"/>
</dbReference>
<dbReference type="Proteomes" id="UP000018468">
    <property type="component" value="Linkage group LG7"/>
</dbReference>
<organism evidence="6 7">
    <name type="scientific">Lepisosteus oculatus</name>
    <name type="common">Spotted gar</name>
    <dbReference type="NCBI Taxonomy" id="7918"/>
    <lineage>
        <taxon>Eukaryota</taxon>
        <taxon>Metazoa</taxon>
        <taxon>Chordata</taxon>
        <taxon>Craniata</taxon>
        <taxon>Vertebrata</taxon>
        <taxon>Euteleostomi</taxon>
        <taxon>Actinopterygii</taxon>
        <taxon>Neopterygii</taxon>
        <taxon>Holostei</taxon>
        <taxon>Semionotiformes</taxon>
        <taxon>Lepisosteidae</taxon>
        <taxon>Lepisosteus</taxon>
    </lineage>
</organism>
<dbReference type="HOGENOM" id="CLU_015567_1_0_1"/>
<accession>W5MQ21</accession>
<protein>
    <submittedName>
        <fullName evidence="6">Adenylate kinase 7a</fullName>
    </submittedName>
</protein>
<evidence type="ECO:0000313" key="6">
    <source>
        <dbReference type="Ensembl" id="ENSLOCP00000010480.1"/>
    </source>
</evidence>
<dbReference type="CDD" id="cd01428">
    <property type="entry name" value="ADK"/>
    <property type="match status" value="1"/>
</dbReference>
<feature type="coiled-coil region" evidence="4">
    <location>
        <begin position="606"/>
        <end position="660"/>
    </location>
</feature>
<dbReference type="GO" id="GO:0004017">
    <property type="term" value="F:AMP kinase activity"/>
    <property type="evidence" value="ECO:0000318"/>
    <property type="project" value="GO_Central"/>
</dbReference>
<dbReference type="CDD" id="cd22967">
    <property type="entry name" value="DD_AK7"/>
    <property type="match status" value="1"/>
</dbReference>
<dbReference type="InParanoid" id="W5MQ21"/>
<dbReference type="InterPro" id="IPR000850">
    <property type="entry name" value="Adenylat/UMP-CMP_kin"/>
</dbReference>
<dbReference type="EMBL" id="AHAT01003930">
    <property type="status" value="NOT_ANNOTATED_CDS"/>
    <property type="molecule type" value="Genomic_DNA"/>
</dbReference>
<evidence type="ECO:0000256" key="3">
    <source>
        <dbReference type="ARBA" id="ARBA00022777"/>
    </source>
</evidence>
<dbReference type="GO" id="GO:0005524">
    <property type="term" value="F:ATP binding"/>
    <property type="evidence" value="ECO:0007669"/>
    <property type="project" value="InterPro"/>
</dbReference>
<dbReference type="Gene3D" id="1.20.890.10">
    <property type="entry name" value="cAMP-dependent protein kinase regulatory subunit, dimerization-anchoring domain"/>
    <property type="match status" value="1"/>
</dbReference>
<evidence type="ECO:0000256" key="4">
    <source>
        <dbReference type="SAM" id="Coils"/>
    </source>
</evidence>
<dbReference type="GeneTree" id="ENSGT00390000015102"/>
<keyword evidence="1" id="KW-0808">Transferase</keyword>
<evidence type="ECO:0000256" key="2">
    <source>
        <dbReference type="ARBA" id="ARBA00022741"/>
    </source>
</evidence>
<reference evidence="6" key="3">
    <citation type="submission" date="2025-09" db="UniProtKB">
        <authorList>
            <consortium name="Ensembl"/>
        </authorList>
    </citation>
    <scope>IDENTIFICATION</scope>
</reference>
<dbReference type="PANTHER" id="PTHR23359">
    <property type="entry name" value="NUCLEOTIDE KINASE"/>
    <property type="match status" value="1"/>
</dbReference>
<dbReference type="STRING" id="7918.ENSLOCP00000010480"/>
<keyword evidence="2" id="KW-0547">Nucleotide-binding</keyword>
<keyword evidence="4" id="KW-0175">Coiled coil</keyword>
<keyword evidence="7" id="KW-1185">Reference proteome</keyword>
<feature type="compositionally biased region" description="Acidic residues" evidence="5">
    <location>
        <begin position="45"/>
        <end position="57"/>
    </location>
</feature>
<reference evidence="6" key="2">
    <citation type="submission" date="2025-08" db="UniProtKB">
        <authorList>
            <consortium name="Ensembl"/>
        </authorList>
    </citation>
    <scope>IDENTIFICATION</scope>
</reference>
<dbReference type="Bgee" id="ENSLOCG00000008611">
    <property type="expression patterns" value="Expressed in embryo and 8 other cell types or tissues"/>
</dbReference>
<name>W5MQ21_LEPOC</name>
<keyword evidence="3" id="KW-0418">Kinase</keyword>
<evidence type="ECO:0000256" key="5">
    <source>
        <dbReference type="SAM" id="MobiDB-lite"/>
    </source>
</evidence>
<dbReference type="Ensembl" id="ENSLOCT00000010495.1">
    <property type="protein sequence ID" value="ENSLOCP00000010480.1"/>
    <property type="gene ID" value="ENSLOCG00000008611.1"/>
</dbReference>
<proteinExistence type="predicted"/>
<dbReference type="OMA" id="HAYVITP"/>
<dbReference type="FunCoup" id="W5MQ21">
    <property type="interactions" value="152"/>
</dbReference>
<dbReference type="GO" id="GO:0005737">
    <property type="term" value="C:cytoplasm"/>
    <property type="evidence" value="ECO:0000318"/>
    <property type="project" value="GO_Central"/>
</dbReference>
<dbReference type="SUPFAM" id="SSF52540">
    <property type="entry name" value="P-loop containing nucleoside triphosphate hydrolases"/>
    <property type="match status" value="1"/>
</dbReference>
<dbReference type="Gene3D" id="3.40.50.720">
    <property type="entry name" value="NAD(P)-binding Rossmann-like Domain"/>
    <property type="match status" value="1"/>
</dbReference>
<evidence type="ECO:0000256" key="1">
    <source>
        <dbReference type="ARBA" id="ARBA00022679"/>
    </source>
</evidence>
<dbReference type="eggNOG" id="KOG3078">
    <property type="taxonomic scope" value="Eukaryota"/>
</dbReference>
<dbReference type="SUPFAM" id="SSF51735">
    <property type="entry name" value="NAD(P)-binding Rossmann-fold domains"/>
    <property type="match status" value="1"/>
</dbReference>
<dbReference type="Pfam" id="PF00406">
    <property type="entry name" value="ADK"/>
    <property type="match status" value="1"/>
</dbReference>